<name>A0A0S3RT10_PHAAN</name>
<protein>
    <submittedName>
        <fullName evidence="1">Uncharacterized protein</fullName>
    </submittedName>
</protein>
<evidence type="ECO:0000313" key="1">
    <source>
        <dbReference type="EMBL" id="BAT83731.1"/>
    </source>
</evidence>
<gene>
    <name evidence="1" type="primary">Vigan.04G093300</name>
    <name evidence="1" type="ORF">VIGAN_04093300</name>
</gene>
<proteinExistence type="predicted"/>
<dbReference type="EMBL" id="AP015037">
    <property type="protein sequence ID" value="BAT83731.1"/>
    <property type="molecule type" value="Genomic_DNA"/>
</dbReference>
<dbReference type="PANTHER" id="PTHR46265">
    <property type="entry name" value="RHO GTPASE-ACTIVATING PROTEIN 7"/>
    <property type="match status" value="1"/>
</dbReference>
<dbReference type="Proteomes" id="UP000291084">
    <property type="component" value="Chromosome 4"/>
</dbReference>
<reference evidence="1 2" key="1">
    <citation type="journal article" date="2015" name="Sci. Rep.">
        <title>The power of single molecule real-time sequencing technology in the de novo assembly of a eukaryotic genome.</title>
        <authorList>
            <person name="Sakai H."/>
            <person name="Naito K."/>
            <person name="Ogiso-Tanaka E."/>
            <person name="Takahashi Y."/>
            <person name="Iseki K."/>
            <person name="Muto C."/>
            <person name="Satou K."/>
            <person name="Teruya K."/>
            <person name="Shiroma A."/>
            <person name="Shimoji M."/>
            <person name="Hirano T."/>
            <person name="Itoh T."/>
            <person name="Kaga A."/>
            <person name="Tomooka N."/>
        </authorList>
    </citation>
    <scope>NUCLEOTIDE SEQUENCE [LARGE SCALE GENOMIC DNA]</scope>
    <source>
        <strain evidence="2">cv. Shumari</strain>
    </source>
</reference>
<accession>A0A0S3RT10</accession>
<evidence type="ECO:0000313" key="2">
    <source>
        <dbReference type="Proteomes" id="UP000291084"/>
    </source>
</evidence>
<organism evidence="1 2">
    <name type="scientific">Vigna angularis var. angularis</name>
    <dbReference type="NCBI Taxonomy" id="157739"/>
    <lineage>
        <taxon>Eukaryota</taxon>
        <taxon>Viridiplantae</taxon>
        <taxon>Streptophyta</taxon>
        <taxon>Embryophyta</taxon>
        <taxon>Tracheophyta</taxon>
        <taxon>Spermatophyta</taxon>
        <taxon>Magnoliopsida</taxon>
        <taxon>eudicotyledons</taxon>
        <taxon>Gunneridae</taxon>
        <taxon>Pentapetalae</taxon>
        <taxon>rosids</taxon>
        <taxon>fabids</taxon>
        <taxon>Fabales</taxon>
        <taxon>Fabaceae</taxon>
        <taxon>Papilionoideae</taxon>
        <taxon>50 kb inversion clade</taxon>
        <taxon>NPAAA clade</taxon>
        <taxon>indigoferoid/millettioid clade</taxon>
        <taxon>Phaseoleae</taxon>
        <taxon>Vigna</taxon>
    </lineage>
</organism>
<dbReference type="InterPro" id="IPR052799">
    <property type="entry name" value="Rho_GAP_Regulators"/>
</dbReference>
<dbReference type="AlphaFoldDB" id="A0A0S3RT10"/>
<sequence>MRCLETSWVHLYNLDSLDMCGDKLVARRLTLAKVDLQQRIGNEVKGNVKLQASLERRKQDLHKRQLELEQEVLRL</sequence>
<dbReference type="PANTHER" id="PTHR46265:SF2">
    <property type="entry name" value="RHO GTPASE-ACTIVATING PROTEIN 7"/>
    <property type="match status" value="1"/>
</dbReference>
<keyword evidence="2" id="KW-1185">Reference proteome</keyword>